<comment type="caution">
    <text evidence="2">The sequence shown here is derived from an EMBL/GenBank/DDBJ whole genome shotgun (WGS) entry which is preliminary data.</text>
</comment>
<keyword evidence="1" id="KW-0812">Transmembrane</keyword>
<evidence type="ECO:0000313" key="2">
    <source>
        <dbReference type="EMBL" id="KKM82924.1"/>
    </source>
</evidence>
<keyword evidence="1" id="KW-0472">Membrane</keyword>
<sequence>MMTSKLFLGVWLIAGLMIATSMWEGNTVAMSIGAAVVSGALVGAFVKFMWDKVEPRL</sequence>
<gene>
    <name evidence="2" type="ORF">LCGC14_1314590</name>
</gene>
<reference evidence="2" key="1">
    <citation type="journal article" date="2015" name="Nature">
        <title>Complex archaea that bridge the gap between prokaryotes and eukaryotes.</title>
        <authorList>
            <person name="Spang A."/>
            <person name="Saw J.H."/>
            <person name="Jorgensen S.L."/>
            <person name="Zaremba-Niedzwiedzka K."/>
            <person name="Martijn J."/>
            <person name="Lind A.E."/>
            <person name="van Eijk R."/>
            <person name="Schleper C."/>
            <person name="Guy L."/>
            <person name="Ettema T.J."/>
        </authorList>
    </citation>
    <scope>NUCLEOTIDE SEQUENCE</scope>
</reference>
<protein>
    <submittedName>
        <fullName evidence="2">Uncharacterized protein</fullName>
    </submittedName>
</protein>
<dbReference type="EMBL" id="LAZR01007791">
    <property type="protein sequence ID" value="KKM82924.1"/>
    <property type="molecule type" value="Genomic_DNA"/>
</dbReference>
<keyword evidence="1" id="KW-1133">Transmembrane helix</keyword>
<feature type="transmembrane region" description="Helical" evidence="1">
    <location>
        <begin position="29"/>
        <end position="50"/>
    </location>
</feature>
<organism evidence="2">
    <name type="scientific">marine sediment metagenome</name>
    <dbReference type="NCBI Taxonomy" id="412755"/>
    <lineage>
        <taxon>unclassified sequences</taxon>
        <taxon>metagenomes</taxon>
        <taxon>ecological metagenomes</taxon>
    </lineage>
</organism>
<accession>A0A0F9KLB3</accession>
<proteinExistence type="predicted"/>
<evidence type="ECO:0000256" key="1">
    <source>
        <dbReference type="SAM" id="Phobius"/>
    </source>
</evidence>
<dbReference type="AlphaFoldDB" id="A0A0F9KLB3"/>
<name>A0A0F9KLB3_9ZZZZ</name>